<sequence>MGLGMWSLPASPRWLLFIAVQGKASLLEYKEKAITGLSRLRGQPAGDKKISNLRRSIEATIIEDSENSGEIKSFSTDGWVAPKLSERDGNFMLYMLTAGKKSLDDSGISEEVVNELDKTKCGVLIGSWMGGMKIIIDA</sequence>
<dbReference type="Gene3D" id="3.40.47.10">
    <property type="match status" value="1"/>
</dbReference>
<dbReference type="GO" id="GO:0005739">
    <property type="term" value="C:mitochondrion"/>
    <property type="evidence" value="ECO:0007669"/>
    <property type="project" value="TreeGrafter"/>
</dbReference>
<keyword evidence="2" id="KW-0808">Transferase</keyword>
<name>A0AAD4S2L8_9MAGN</name>
<evidence type="ECO:0000313" key="3">
    <source>
        <dbReference type="EMBL" id="KAI3857652.1"/>
    </source>
</evidence>
<dbReference type="EMBL" id="JAJJMB010014829">
    <property type="protein sequence ID" value="KAI3857652.1"/>
    <property type="molecule type" value="Genomic_DNA"/>
</dbReference>
<evidence type="ECO:0000313" key="4">
    <source>
        <dbReference type="Proteomes" id="UP001202328"/>
    </source>
</evidence>
<organism evidence="3 4">
    <name type="scientific">Papaver atlanticum</name>
    <dbReference type="NCBI Taxonomy" id="357466"/>
    <lineage>
        <taxon>Eukaryota</taxon>
        <taxon>Viridiplantae</taxon>
        <taxon>Streptophyta</taxon>
        <taxon>Embryophyta</taxon>
        <taxon>Tracheophyta</taxon>
        <taxon>Spermatophyta</taxon>
        <taxon>Magnoliopsida</taxon>
        <taxon>Ranunculales</taxon>
        <taxon>Papaveraceae</taxon>
        <taxon>Papaveroideae</taxon>
        <taxon>Papaver</taxon>
    </lineage>
</organism>
<protein>
    <recommendedName>
        <fullName evidence="1">beta-ketoacyl-[acyl-carrier-protein] synthase I</fullName>
        <ecNumber evidence="1">2.3.1.41</ecNumber>
    </recommendedName>
</protein>
<dbReference type="InterPro" id="IPR000794">
    <property type="entry name" value="Beta-ketoacyl_synthase"/>
</dbReference>
<dbReference type="GO" id="GO:0004315">
    <property type="term" value="F:3-oxoacyl-[acyl-carrier-protein] synthase activity"/>
    <property type="evidence" value="ECO:0007669"/>
    <property type="project" value="UniProtKB-EC"/>
</dbReference>
<dbReference type="Proteomes" id="UP001202328">
    <property type="component" value="Unassembled WGS sequence"/>
</dbReference>
<comment type="caution">
    <text evidence="3">The sequence shown here is derived from an EMBL/GenBank/DDBJ whole genome shotgun (WGS) entry which is preliminary data.</text>
</comment>
<dbReference type="InterPro" id="IPR016039">
    <property type="entry name" value="Thiolase-like"/>
</dbReference>
<reference evidence="3" key="1">
    <citation type="submission" date="2022-04" db="EMBL/GenBank/DDBJ databases">
        <title>A functionally conserved STORR gene fusion in Papaver species that diverged 16.8 million years ago.</title>
        <authorList>
            <person name="Catania T."/>
        </authorList>
    </citation>
    <scope>NUCLEOTIDE SEQUENCE</scope>
    <source>
        <strain evidence="3">S-188037</strain>
    </source>
</reference>
<proteinExistence type="predicted"/>
<dbReference type="SUPFAM" id="SSF53901">
    <property type="entry name" value="Thiolase-like"/>
    <property type="match status" value="1"/>
</dbReference>
<dbReference type="EC" id="2.3.1.41" evidence="1"/>
<evidence type="ECO:0000256" key="2">
    <source>
        <dbReference type="ARBA" id="ARBA00022679"/>
    </source>
</evidence>
<dbReference type="AlphaFoldDB" id="A0AAD4S2L8"/>
<evidence type="ECO:0000256" key="1">
    <source>
        <dbReference type="ARBA" id="ARBA00013191"/>
    </source>
</evidence>
<dbReference type="PANTHER" id="PTHR11712:SF332">
    <property type="entry name" value="3-OXOACYL-[ACYL-CARRIER-PROTEIN] SYNTHASE II, CHLOROPLASTIC"/>
    <property type="match status" value="1"/>
</dbReference>
<dbReference type="GO" id="GO:0006633">
    <property type="term" value="P:fatty acid biosynthetic process"/>
    <property type="evidence" value="ECO:0007669"/>
    <property type="project" value="TreeGrafter"/>
</dbReference>
<keyword evidence="4" id="KW-1185">Reference proteome</keyword>
<gene>
    <name evidence="3" type="ORF">MKW98_028916</name>
</gene>
<accession>A0AAD4S2L8</accession>
<dbReference type="PANTHER" id="PTHR11712">
    <property type="entry name" value="POLYKETIDE SYNTHASE-RELATED"/>
    <property type="match status" value="1"/>
</dbReference>